<name>A0A1M7RGJ6_9ACTN</name>
<evidence type="ECO:0000256" key="1">
    <source>
        <dbReference type="ARBA" id="ARBA00010617"/>
    </source>
</evidence>
<accession>A0A1M7RGJ6</accession>
<dbReference type="SUPFAM" id="SSF48264">
    <property type="entry name" value="Cytochrome P450"/>
    <property type="match status" value="1"/>
</dbReference>
<dbReference type="InterPro" id="IPR001128">
    <property type="entry name" value="Cyt_P450"/>
</dbReference>
<evidence type="ECO:0000313" key="4">
    <source>
        <dbReference type="Proteomes" id="UP000184440"/>
    </source>
</evidence>
<dbReference type="PRINTS" id="PR00359">
    <property type="entry name" value="BP450"/>
</dbReference>
<dbReference type="Pfam" id="PF00067">
    <property type="entry name" value="p450"/>
    <property type="match status" value="1"/>
</dbReference>
<dbReference type="OrthoDB" id="3861479at2"/>
<dbReference type="RefSeq" id="WP_073261960.1">
    <property type="nucleotide sequence ID" value="NZ_FRCS01000011.1"/>
</dbReference>
<reference evidence="3 4" key="1">
    <citation type="submission" date="2016-11" db="EMBL/GenBank/DDBJ databases">
        <authorList>
            <person name="Jaros S."/>
            <person name="Januszkiewicz K."/>
            <person name="Wedrychowicz H."/>
        </authorList>
    </citation>
    <scope>NUCLEOTIDE SEQUENCE [LARGE SCALE GENOMIC DNA]</scope>
    <source>
        <strain evidence="3 4">DSM 46144</strain>
    </source>
</reference>
<keyword evidence="2" id="KW-0408">Iron</keyword>
<dbReference type="InterPro" id="IPR036396">
    <property type="entry name" value="Cyt_P450_sf"/>
</dbReference>
<evidence type="ECO:0000313" key="3">
    <source>
        <dbReference type="EMBL" id="SHN45269.1"/>
    </source>
</evidence>
<keyword evidence="2" id="KW-0560">Oxidoreductase</keyword>
<dbReference type="GO" id="GO:0020037">
    <property type="term" value="F:heme binding"/>
    <property type="evidence" value="ECO:0007669"/>
    <property type="project" value="InterPro"/>
</dbReference>
<proteinExistence type="inferred from homology"/>
<sequence length="414" mass="46045">MTTETLDRDRVRELFDLRGAYLAAMGGAYTDDPYPVWHRLREEKAVHEGTVHELTGYPGPAMFSGLPFPDRPHFSVFSYAACDEAYRNPDVFASSPEPVDPVHGEPGALNSMLSMGGVQHRRYRALVQPSFVPAKAQWWIRNWIEQTVHLLIDGFAGDGRAELNVDFCAAIPVLTITGSFGVPVEQALDIRAALRDPRRIIEMIAPIVAARRREPKDDLISILVQAEMTDEDGVVHRLSDAEINSFAFLLLAAGSGTTWKQMGITLTALLQRPSVLEEVRRDRKLLKPAIEESLRWMATDPMFSRYVMRDVDFHGVRLPAGSVLHLCIGAANRDPARWADPDTYDIHRPLRASFAFGGGAHVCLGMHVARAEMTVGLNALLDRLPGLRLDPDAEPPRFIGMYERGATEIPVVFS</sequence>
<organism evidence="3 4">
    <name type="scientific">Cryptosporangium aurantiacum</name>
    <dbReference type="NCBI Taxonomy" id="134849"/>
    <lineage>
        <taxon>Bacteria</taxon>
        <taxon>Bacillati</taxon>
        <taxon>Actinomycetota</taxon>
        <taxon>Actinomycetes</taxon>
        <taxon>Cryptosporangiales</taxon>
        <taxon>Cryptosporangiaceae</taxon>
        <taxon>Cryptosporangium</taxon>
    </lineage>
</organism>
<protein>
    <submittedName>
        <fullName evidence="3">Cytochrome P450</fullName>
    </submittedName>
</protein>
<dbReference type="PANTHER" id="PTHR46696">
    <property type="entry name" value="P450, PUTATIVE (EUROFUNG)-RELATED"/>
    <property type="match status" value="1"/>
</dbReference>
<comment type="similarity">
    <text evidence="1 2">Belongs to the cytochrome P450 family.</text>
</comment>
<dbReference type="STRING" id="134849.SAMN05443668_111226"/>
<dbReference type="GO" id="GO:0004497">
    <property type="term" value="F:monooxygenase activity"/>
    <property type="evidence" value="ECO:0007669"/>
    <property type="project" value="UniProtKB-KW"/>
</dbReference>
<keyword evidence="4" id="KW-1185">Reference proteome</keyword>
<evidence type="ECO:0000256" key="2">
    <source>
        <dbReference type="RuleBase" id="RU000461"/>
    </source>
</evidence>
<dbReference type="PANTHER" id="PTHR46696:SF3">
    <property type="entry name" value="PULCHERRIMINIC ACID SYNTHASE"/>
    <property type="match status" value="1"/>
</dbReference>
<dbReference type="GO" id="GO:0016705">
    <property type="term" value="F:oxidoreductase activity, acting on paired donors, with incorporation or reduction of molecular oxygen"/>
    <property type="evidence" value="ECO:0007669"/>
    <property type="project" value="InterPro"/>
</dbReference>
<dbReference type="AlphaFoldDB" id="A0A1M7RGJ6"/>
<keyword evidence="2" id="KW-0349">Heme</keyword>
<keyword evidence="2" id="KW-0479">Metal-binding</keyword>
<dbReference type="InterPro" id="IPR017972">
    <property type="entry name" value="Cyt_P450_CS"/>
</dbReference>
<gene>
    <name evidence="3" type="ORF">SAMN05443668_111226</name>
</gene>
<dbReference type="PROSITE" id="PS00086">
    <property type="entry name" value="CYTOCHROME_P450"/>
    <property type="match status" value="1"/>
</dbReference>
<dbReference type="Gene3D" id="1.10.630.10">
    <property type="entry name" value="Cytochrome P450"/>
    <property type="match status" value="1"/>
</dbReference>
<keyword evidence="2" id="KW-0503">Monooxygenase</keyword>
<dbReference type="Proteomes" id="UP000184440">
    <property type="component" value="Unassembled WGS sequence"/>
</dbReference>
<dbReference type="GO" id="GO:0005506">
    <property type="term" value="F:iron ion binding"/>
    <property type="evidence" value="ECO:0007669"/>
    <property type="project" value="InterPro"/>
</dbReference>
<dbReference type="InterPro" id="IPR002397">
    <property type="entry name" value="Cyt_P450_B"/>
</dbReference>
<dbReference type="EMBL" id="FRCS01000011">
    <property type="protein sequence ID" value="SHN45269.1"/>
    <property type="molecule type" value="Genomic_DNA"/>
</dbReference>